<protein>
    <submittedName>
        <fullName evidence="1">Uncharacterized protein</fullName>
    </submittedName>
</protein>
<evidence type="ECO:0000313" key="2">
    <source>
        <dbReference type="Proteomes" id="UP000620124"/>
    </source>
</evidence>
<keyword evidence="2" id="KW-1185">Reference proteome</keyword>
<gene>
    <name evidence="1" type="ORF">MVEN_01856500</name>
</gene>
<reference evidence="1" key="1">
    <citation type="submission" date="2020-05" db="EMBL/GenBank/DDBJ databases">
        <title>Mycena genomes resolve the evolution of fungal bioluminescence.</title>
        <authorList>
            <person name="Tsai I.J."/>
        </authorList>
    </citation>
    <scope>NUCLEOTIDE SEQUENCE</scope>
    <source>
        <strain evidence="1">CCC161011</strain>
    </source>
</reference>
<organism evidence="1 2">
    <name type="scientific">Mycena venus</name>
    <dbReference type="NCBI Taxonomy" id="2733690"/>
    <lineage>
        <taxon>Eukaryota</taxon>
        <taxon>Fungi</taxon>
        <taxon>Dikarya</taxon>
        <taxon>Basidiomycota</taxon>
        <taxon>Agaricomycotina</taxon>
        <taxon>Agaricomycetes</taxon>
        <taxon>Agaricomycetidae</taxon>
        <taxon>Agaricales</taxon>
        <taxon>Marasmiineae</taxon>
        <taxon>Mycenaceae</taxon>
        <taxon>Mycena</taxon>
    </lineage>
</organism>
<name>A0A8H6XIM5_9AGAR</name>
<dbReference type="AlphaFoldDB" id="A0A8H6XIM5"/>
<dbReference type="OrthoDB" id="2565264at2759"/>
<proteinExistence type="predicted"/>
<sequence length="264" mass="29372">MPRPITLVLTTLPVAILGIGFYQHRRLSAAYPTHRVPPALEISARHDWPAFGMTGGNSDGSKRESWRQTHAGDMFVATVPRRLLEHDDPEDAPLVVFARAFWESWPLMIEQRIVHMLARFGVLFQTRGGHVGAEGERSFVETARILGGLFVVEVHEAPLGPLITSWWLRPSKTESGRVGILGGYHSFAVEDVPQVGNEPEPTVRLCFVSHLVLSAPTPPDVASGSIPTKNLQGLSLRQTLIMQFHILYSRILLDLAVRRLQGRE</sequence>
<evidence type="ECO:0000313" key="1">
    <source>
        <dbReference type="EMBL" id="KAF7341211.1"/>
    </source>
</evidence>
<comment type="caution">
    <text evidence="1">The sequence shown here is derived from an EMBL/GenBank/DDBJ whole genome shotgun (WGS) entry which is preliminary data.</text>
</comment>
<dbReference type="EMBL" id="JACAZI010000018">
    <property type="protein sequence ID" value="KAF7341211.1"/>
    <property type="molecule type" value="Genomic_DNA"/>
</dbReference>
<dbReference type="Proteomes" id="UP000620124">
    <property type="component" value="Unassembled WGS sequence"/>
</dbReference>
<accession>A0A8H6XIM5</accession>